<reference evidence="2 3" key="1">
    <citation type="journal article" date="2017" name="Front. Microbiol.">
        <title>Labilibaculum manganireducens gen. nov., sp. nov. and Labilibaculum filiforme sp. nov., Novel Bacteroidetes Isolated from Subsurface Sediments of the Baltic Sea.</title>
        <authorList>
            <person name="Vandieken V."/>
            <person name="Marshall I.P."/>
            <person name="Niemann H."/>
            <person name="Engelen B."/>
            <person name="Cypionka H."/>
        </authorList>
    </citation>
    <scope>NUCLEOTIDE SEQUENCE [LARGE SCALE GENOMIC DNA]</scope>
    <source>
        <strain evidence="2 3">59.10-2M</strain>
    </source>
</reference>
<dbReference type="Proteomes" id="UP000233618">
    <property type="component" value="Unassembled WGS sequence"/>
</dbReference>
<comment type="caution">
    <text evidence="2">The sequence shown here is derived from an EMBL/GenBank/DDBJ whole genome shotgun (WGS) entry which is preliminary data.</text>
</comment>
<evidence type="ECO:0000259" key="1">
    <source>
        <dbReference type="PROSITE" id="PS50042"/>
    </source>
</evidence>
<accession>A0A2N3I531</accession>
<dbReference type="InterPro" id="IPR014710">
    <property type="entry name" value="RmlC-like_jellyroll"/>
</dbReference>
<organism evidence="2 3">
    <name type="scientific">Labilibaculum manganireducens</name>
    <dbReference type="NCBI Taxonomy" id="1940525"/>
    <lineage>
        <taxon>Bacteria</taxon>
        <taxon>Pseudomonadati</taxon>
        <taxon>Bacteroidota</taxon>
        <taxon>Bacteroidia</taxon>
        <taxon>Marinilabiliales</taxon>
        <taxon>Marinifilaceae</taxon>
        <taxon>Labilibaculum</taxon>
    </lineage>
</organism>
<evidence type="ECO:0000313" key="3">
    <source>
        <dbReference type="Proteomes" id="UP000233618"/>
    </source>
</evidence>
<dbReference type="CDD" id="cd00038">
    <property type="entry name" value="CAP_ED"/>
    <property type="match status" value="1"/>
</dbReference>
<proteinExistence type="predicted"/>
<dbReference type="Gene3D" id="2.60.120.10">
    <property type="entry name" value="Jelly Rolls"/>
    <property type="match status" value="1"/>
</dbReference>
<dbReference type="EMBL" id="MVDE01000019">
    <property type="protein sequence ID" value="PKQ65415.1"/>
    <property type="molecule type" value="Genomic_DNA"/>
</dbReference>
<name>A0A2N3I531_9BACT</name>
<dbReference type="Pfam" id="PF00027">
    <property type="entry name" value="cNMP_binding"/>
    <property type="match status" value="1"/>
</dbReference>
<keyword evidence="3" id="KW-1185">Reference proteome</keyword>
<dbReference type="InterPro" id="IPR018490">
    <property type="entry name" value="cNMP-bd_dom_sf"/>
</dbReference>
<dbReference type="SUPFAM" id="SSF51206">
    <property type="entry name" value="cAMP-binding domain-like"/>
    <property type="match status" value="1"/>
</dbReference>
<dbReference type="AlphaFoldDB" id="A0A2N3I531"/>
<feature type="domain" description="Cyclic nucleotide-binding" evidence="1">
    <location>
        <begin position="18"/>
        <end position="138"/>
    </location>
</feature>
<protein>
    <recommendedName>
        <fullName evidence="1">Cyclic nucleotide-binding domain-containing protein</fullName>
    </recommendedName>
</protein>
<evidence type="ECO:0000313" key="2">
    <source>
        <dbReference type="EMBL" id="PKQ65415.1"/>
    </source>
</evidence>
<sequence length="205" mass="24098">MNNLSSHDIELLHAFFKPASQLTDETFEEMSKYFTKYSYKKGESILKIGELETKASIVLKGVVHQYIFDEGESKTINITPKGLSFNSLKSYIDGSPSLEVHEAITDLEIVSIDKRDLEILTQNSHEFSYLMFKVYERILLDRENRMIVLQYRNPSKRFSLFHEIVERANWILKDTPDKYIASYLNMTPQQYSKEKNIFFRNKKSE</sequence>
<gene>
    <name evidence="2" type="ORF">BZG01_13220</name>
</gene>
<dbReference type="InterPro" id="IPR000595">
    <property type="entry name" value="cNMP-bd_dom"/>
</dbReference>
<dbReference type="PROSITE" id="PS50042">
    <property type="entry name" value="CNMP_BINDING_3"/>
    <property type="match status" value="1"/>
</dbReference>